<evidence type="ECO:0000313" key="2">
    <source>
        <dbReference type="EMBL" id="MCW1884355.1"/>
    </source>
</evidence>
<accession>A0ABT3FLA3</accession>
<keyword evidence="3" id="KW-1185">Reference proteome</keyword>
<protein>
    <submittedName>
        <fullName evidence="2">Uncharacterized protein</fullName>
    </submittedName>
</protein>
<dbReference type="Proteomes" id="UP001207930">
    <property type="component" value="Unassembled WGS sequence"/>
</dbReference>
<evidence type="ECO:0000313" key="3">
    <source>
        <dbReference type="Proteomes" id="UP001207930"/>
    </source>
</evidence>
<proteinExistence type="predicted"/>
<organism evidence="2 3">
    <name type="scientific">Luteolibacter flavescens</name>
    <dbReference type="NCBI Taxonomy" id="1859460"/>
    <lineage>
        <taxon>Bacteria</taxon>
        <taxon>Pseudomonadati</taxon>
        <taxon>Verrucomicrobiota</taxon>
        <taxon>Verrucomicrobiia</taxon>
        <taxon>Verrucomicrobiales</taxon>
        <taxon>Verrucomicrobiaceae</taxon>
        <taxon>Luteolibacter</taxon>
    </lineage>
</organism>
<keyword evidence="1" id="KW-0732">Signal</keyword>
<sequence>MKSLSSLLAVLLISGSAFAADATFEKDRKAILSMAGDFKVGFHFQETFSMHEGYKAEEKAYTEDAFETVKVVEDSGKRIVLQHILQVGPMVVKHWAQIWTYEDTEILEFQGGRVWTTKKLTADEAKGKWSQRVTQVDDSPRYEGFAAWVHNAGGTSEWTAAANRPKPRREEKRGDYDLLLVMNRHTITPEGWFHEQDNTKWVKREDASYPLVREVGFNPYIRVKDHDFAKSNDYWTKTESFWKDVRNVWDELSPAQGSIKVLTKADEGRLQDLVSEMVDEAEEGKSPTVDKIRETLKPFVVAQ</sequence>
<feature type="signal peptide" evidence="1">
    <location>
        <begin position="1"/>
        <end position="19"/>
    </location>
</feature>
<comment type="caution">
    <text evidence="2">The sequence shown here is derived from an EMBL/GenBank/DDBJ whole genome shotgun (WGS) entry which is preliminary data.</text>
</comment>
<feature type="chain" id="PRO_5046114197" evidence="1">
    <location>
        <begin position="20"/>
        <end position="303"/>
    </location>
</feature>
<reference evidence="2 3" key="1">
    <citation type="submission" date="2022-10" db="EMBL/GenBank/DDBJ databases">
        <title>Luteolibacter flavescens strain MCCC 1K03193, whole genome shotgun sequencing project.</title>
        <authorList>
            <person name="Zhao G."/>
            <person name="Shen L."/>
        </authorList>
    </citation>
    <scope>NUCLEOTIDE SEQUENCE [LARGE SCALE GENOMIC DNA]</scope>
    <source>
        <strain evidence="2 3">MCCC 1K03193</strain>
    </source>
</reference>
<dbReference type="RefSeq" id="WP_264500315.1">
    <property type="nucleotide sequence ID" value="NZ_JAPDDS010000003.1"/>
</dbReference>
<dbReference type="EMBL" id="JAPDDS010000003">
    <property type="protein sequence ID" value="MCW1884355.1"/>
    <property type="molecule type" value="Genomic_DNA"/>
</dbReference>
<gene>
    <name evidence="2" type="ORF">OKA04_06400</name>
</gene>
<dbReference type="Pfam" id="PF20311">
    <property type="entry name" value="DUF6607"/>
    <property type="match status" value="1"/>
</dbReference>
<name>A0ABT3FLA3_9BACT</name>
<dbReference type="InterPro" id="IPR046715">
    <property type="entry name" value="DUF6607"/>
</dbReference>
<evidence type="ECO:0000256" key="1">
    <source>
        <dbReference type="SAM" id="SignalP"/>
    </source>
</evidence>